<organism evidence="3 4">
    <name type="scientific">Candidatus Amunia macphersoniae</name>
    <dbReference type="NCBI Taxonomy" id="3127014"/>
    <lineage>
        <taxon>Bacteria</taxon>
        <taxon>Bacillati</taxon>
        <taxon>Candidatus Dormiibacterota</taxon>
        <taxon>Candidatus Dormibacteria</taxon>
        <taxon>Candidatus Aeolococcales</taxon>
        <taxon>Candidatus Aeolococcaceae</taxon>
        <taxon>Candidatus Amunia</taxon>
    </lineage>
</organism>
<dbReference type="AlphaFoldDB" id="A0A934NGD5"/>
<comment type="similarity">
    <text evidence="1">Belongs to the ParA family.</text>
</comment>
<sequence>MAPQTLAVANQKGGVGKTTTTINVGAALAEMGRRVLVVDVDAQANATSGLGVARSAVEMSTYDVIVNGRPIDDVRIPTVVPGLDLVPADLSLAGAEIEMIDLPMRERRLAMALDGLTDAFDYVLIDCPPSLGLLTINAATAAEGLLVPIQCEFYALEGLGLLTHTLELLHRELNPTLRIAGIVMTLFDGRLALAHQVVEEVRSHFPELLLTPLIPRNVRLSEAPSHGLPISLYDPTCRGAAAYAELAVNLDQRLMRSLTGEPTGAALGVTW</sequence>
<dbReference type="PANTHER" id="PTHR13696">
    <property type="entry name" value="P-LOOP CONTAINING NUCLEOSIDE TRIPHOSPHATE HYDROLASE"/>
    <property type="match status" value="1"/>
</dbReference>
<dbReference type="EMBL" id="JAEKNN010000052">
    <property type="protein sequence ID" value="MBJ7609830.1"/>
    <property type="molecule type" value="Genomic_DNA"/>
</dbReference>
<evidence type="ECO:0000256" key="1">
    <source>
        <dbReference type="ARBA" id="ARBA00006976"/>
    </source>
</evidence>
<dbReference type="InterPro" id="IPR025669">
    <property type="entry name" value="AAA_dom"/>
</dbReference>
<dbReference type="PANTHER" id="PTHR13696:SF52">
    <property type="entry name" value="PARA FAMILY PROTEIN CT_582"/>
    <property type="match status" value="1"/>
</dbReference>
<dbReference type="CDD" id="cd02042">
    <property type="entry name" value="ParAB_family"/>
    <property type="match status" value="1"/>
</dbReference>
<dbReference type="SUPFAM" id="SSF52540">
    <property type="entry name" value="P-loop containing nucleoside triphosphate hydrolases"/>
    <property type="match status" value="1"/>
</dbReference>
<evidence type="ECO:0000313" key="4">
    <source>
        <dbReference type="Proteomes" id="UP000614410"/>
    </source>
</evidence>
<proteinExistence type="inferred from homology"/>
<dbReference type="Proteomes" id="UP000614410">
    <property type="component" value="Unassembled WGS sequence"/>
</dbReference>
<feature type="domain" description="AAA" evidence="2">
    <location>
        <begin position="4"/>
        <end position="179"/>
    </location>
</feature>
<accession>A0A934NGD5</accession>
<name>A0A934NGD5_9BACT</name>
<evidence type="ECO:0000313" key="3">
    <source>
        <dbReference type="EMBL" id="MBJ7609830.1"/>
    </source>
</evidence>
<dbReference type="InterPro" id="IPR050678">
    <property type="entry name" value="DNA_Partitioning_ATPase"/>
</dbReference>
<dbReference type="FunFam" id="3.40.50.300:FF:000285">
    <property type="entry name" value="Sporulation initiation inhibitor Soj"/>
    <property type="match status" value="1"/>
</dbReference>
<evidence type="ECO:0000259" key="2">
    <source>
        <dbReference type="Pfam" id="PF13614"/>
    </source>
</evidence>
<protein>
    <submittedName>
        <fullName evidence="3">ParA family protein</fullName>
    </submittedName>
</protein>
<comment type="caution">
    <text evidence="3">The sequence shown here is derived from an EMBL/GenBank/DDBJ whole genome shotgun (WGS) entry which is preliminary data.</text>
</comment>
<dbReference type="Gene3D" id="3.40.50.300">
    <property type="entry name" value="P-loop containing nucleotide triphosphate hydrolases"/>
    <property type="match status" value="1"/>
</dbReference>
<reference evidence="3 4" key="1">
    <citation type="submission" date="2020-10" db="EMBL/GenBank/DDBJ databases">
        <title>Ca. Dormibacterota MAGs.</title>
        <authorList>
            <person name="Montgomery K."/>
        </authorList>
    </citation>
    <scope>NUCLEOTIDE SEQUENCE [LARGE SCALE GENOMIC DNA]</scope>
    <source>
        <strain evidence="3">Mitchell_Peninsula_5</strain>
    </source>
</reference>
<gene>
    <name evidence="3" type="ORF">JF887_10450</name>
</gene>
<dbReference type="Pfam" id="PF13614">
    <property type="entry name" value="AAA_31"/>
    <property type="match status" value="1"/>
</dbReference>
<dbReference type="InterPro" id="IPR027417">
    <property type="entry name" value="P-loop_NTPase"/>
</dbReference>